<protein>
    <submittedName>
        <fullName evidence="1">Uncharacterized protein</fullName>
    </submittedName>
</protein>
<keyword evidence="2" id="KW-1185">Reference proteome</keyword>
<evidence type="ECO:0000313" key="1">
    <source>
        <dbReference type="EMBL" id="PON45792.1"/>
    </source>
</evidence>
<dbReference type="OrthoDB" id="10551016at2759"/>
<gene>
    <name evidence="1" type="ORF">PanWU01x14_256670</name>
</gene>
<name>A0A2P5BAH5_PARAD</name>
<sequence>MARSITIFDIGMAKRRWSMMRGMEEAMAVDSWWAMHRAASVNLQKEEGGDTVVEGGLLEEFGEELEGDDGVSKIDENEVLGEDRVFRDW</sequence>
<reference evidence="2" key="1">
    <citation type="submission" date="2016-06" db="EMBL/GenBank/DDBJ databases">
        <title>Parallel loss of symbiosis genes in relatives of nitrogen-fixing non-legume Parasponia.</title>
        <authorList>
            <person name="Van Velzen R."/>
            <person name="Holmer R."/>
            <person name="Bu F."/>
            <person name="Rutten L."/>
            <person name="Van Zeijl A."/>
            <person name="Liu W."/>
            <person name="Santuari L."/>
            <person name="Cao Q."/>
            <person name="Sharma T."/>
            <person name="Shen D."/>
            <person name="Roswanjaya Y."/>
            <person name="Wardhani T."/>
            <person name="Kalhor M.S."/>
            <person name="Jansen J."/>
            <person name="Van den Hoogen J."/>
            <person name="Gungor B."/>
            <person name="Hartog M."/>
            <person name="Hontelez J."/>
            <person name="Verver J."/>
            <person name="Yang W.-C."/>
            <person name="Schijlen E."/>
            <person name="Repin R."/>
            <person name="Schilthuizen M."/>
            <person name="Schranz E."/>
            <person name="Heidstra R."/>
            <person name="Miyata K."/>
            <person name="Fedorova E."/>
            <person name="Kohlen W."/>
            <person name="Bisseling T."/>
            <person name="Smit S."/>
            <person name="Geurts R."/>
        </authorList>
    </citation>
    <scope>NUCLEOTIDE SEQUENCE [LARGE SCALE GENOMIC DNA]</scope>
    <source>
        <strain evidence="2">cv. WU1-14</strain>
    </source>
</reference>
<proteinExistence type="predicted"/>
<dbReference type="Proteomes" id="UP000237105">
    <property type="component" value="Unassembled WGS sequence"/>
</dbReference>
<organism evidence="1 2">
    <name type="scientific">Parasponia andersonii</name>
    <name type="common">Sponia andersonii</name>
    <dbReference type="NCBI Taxonomy" id="3476"/>
    <lineage>
        <taxon>Eukaryota</taxon>
        <taxon>Viridiplantae</taxon>
        <taxon>Streptophyta</taxon>
        <taxon>Embryophyta</taxon>
        <taxon>Tracheophyta</taxon>
        <taxon>Spermatophyta</taxon>
        <taxon>Magnoliopsida</taxon>
        <taxon>eudicotyledons</taxon>
        <taxon>Gunneridae</taxon>
        <taxon>Pentapetalae</taxon>
        <taxon>rosids</taxon>
        <taxon>fabids</taxon>
        <taxon>Rosales</taxon>
        <taxon>Cannabaceae</taxon>
        <taxon>Parasponia</taxon>
    </lineage>
</organism>
<comment type="caution">
    <text evidence="1">The sequence shown here is derived from an EMBL/GenBank/DDBJ whole genome shotgun (WGS) entry which is preliminary data.</text>
</comment>
<evidence type="ECO:0000313" key="2">
    <source>
        <dbReference type="Proteomes" id="UP000237105"/>
    </source>
</evidence>
<dbReference type="EMBL" id="JXTB01000324">
    <property type="protein sequence ID" value="PON45792.1"/>
    <property type="molecule type" value="Genomic_DNA"/>
</dbReference>
<accession>A0A2P5BAH5</accession>
<dbReference type="AlphaFoldDB" id="A0A2P5BAH5"/>